<organism evidence="2">
    <name type="scientific">Aphanomyces stellatus</name>
    <dbReference type="NCBI Taxonomy" id="120398"/>
    <lineage>
        <taxon>Eukaryota</taxon>
        <taxon>Sar</taxon>
        <taxon>Stramenopiles</taxon>
        <taxon>Oomycota</taxon>
        <taxon>Saprolegniomycetes</taxon>
        <taxon>Saprolegniales</taxon>
        <taxon>Verrucalvaceae</taxon>
        <taxon>Aphanomyces</taxon>
    </lineage>
</organism>
<feature type="non-terminal residue" evidence="2">
    <location>
        <position position="1"/>
    </location>
</feature>
<feature type="transmembrane region" description="Helical" evidence="1">
    <location>
        <begin position="620"/>
        <end position="640"/>
    </location>
</feature>
<dbReference type="AlphaFoldDB" id="A0A6A4ZEJ3"/>
<feature type="transmembrane region" description="Helical" evidence="1">
    <location>
        <begin position="688"/>
        <end position="709"/>
    </location>
</feature>
<gene>
    <name evidence="2" type="ORF">As57867_006116</name>
</gene>
<sequence>QVNFTNDMNWATFNMTGAHAFFASWLNQELLLRPPHNTTTFQLTHAAINQGGSFASAATVVSAAPNLGALLQRTVINTVESTIRGLRTTEACLVPWIFTQYCFVDLSQRWEMANTAARQARCQRMTTNGAVFLEALLRNVPFAEFYNCWGDAFDVAIAYDLKQLTAGQKWLDAISATPNVPVDEEIRLWTSYNVTHFDTQWQNFKTIGVKNSYSVLNAYGVSYPFMLQSQSSAFQFPLQTSFKMYWGLANDFTAVMQNSTSGAIGGRSLIRSSSQFAFSNTTMEATLLRNGTLRSPMGQALTILQTVLGPFGSIDLRDVPCPQVVKDAARAIDQTIRATLATNPLAQDAFAQINDPANTLWPAPKAWTDIDFSPVGGSPLCPEFPFPISIPVSFGMVNLLSWQIQCSSIAFYAKSHATIDSMAAAVILANMSHATMDDVANTCAQDHRYARICSVYLNQTVDFVTTFLASDVAALASVVAQAYAAIQSLEIELMQFGQMDPFSPVTLYRLAILDPTQVEFTFFAWTYLLDWTIGLRDVISLQGDNGTMTLLSDYLAPLHTPVSVAEFPTTLAFYQRNVVLYITGAMIALATLLLVYIGLCQGNIEAWNILELQRVGAIVWIGRPLLFVRSLTAVALLSTATLELVTVNSISYFHATQLPWYTTILGANEVTWIVAIVNDIAMAITRNFTFYFAAANSAVVWLVVVALSFNSPLHHGVTIDMQCHAVQVDFQIACSSGIVTIGYLSRMVTILGVVGGSNVFCYTIARLVLRRRLSTSAMDSIFLYA</sequence>
<evidence type="ECO:0000256" key="1">
    <source>
        <dbReference type="SAM" id="Phobius"/>
    </source>
</evidence>
<protein>
    <submittedName>
        <fullName evidence="2">Uncharacterized protein</fullName>
    </submittedName>
</protein>
<feature type="transmembrane region" description="Helical" evidence="1">
    <location>
        <begin position="578"/>
        <end position="599"/>
    </location>
</feature>
<dbReference type="EMBL" id="VJMH01002376">
    <property type="protein sequence ID" value="KAF0709002.1"/>
    <property type="molecule type" value="Genomic_DNA"/>
</dbReference>
<evidence type="ECO:0000313" key="2">
    <source>
        <dbReference type="EMBL" id="KAF0709002.1"/>
    </source>
</evidence>
<name>A0A6A4ZEJ3_9STRA</name>
<reference evidence="2" key="1">
    <citation type="submission" date="2019-06" db="EMBL/GenBank/DDBJ databases">
        <title>Genomics analysis of Aphanomyces spp. identifies a new class of oomycete effector associated with host adaptation.</title>
        <authorList>
            <person name="Gaulin E."/>
        </authorList>
    </citation>
    <scope>NUCLEOTIDE SEQUENCE</scope>
    <source>
        <strain evidence="2">CBS 578.67</strain>
    </source>
</reference>
<feature type="transmembrane region" description="Helical" evidence="1">
    <location>
        <begin position="747"/>
        <end position="769"/>
    </location>
</feature>
<keyword evidence="1" id="KW-0812">Transmembrane</keyword>
<proteinExistence type="predicted"/>
<accession>A0A6A4ZEJ3</accession>
<comment type="caution">
    <text evidence="2">The sequence shown here is derived from an EMBL/GenBank/DDBJ whole genome shotgun (WGS) entry which is preliminary data.</text>
</comment>
<keyword evidence="1" id="KW-0472">Membrane</keyword>
<keyword evidence="1" id="KW-1133">Transmembrane helix</keyword>
<feature type="non-terminal residue" evidence="2">
    <location>
        <position position="785"/>
    </location>
</feature>
<dbReference type="OrthoDB" id="79122at2759"/>
<feature type="transmembrane region" description="Helical" evidence="1">
    <location>
        <begin position="660"/>
        <end position="681"/>
    </location>
</feature>